<organism evidence="2">
    <name type="scientific">Ralstonia solanacearum</name>
    <name type="common">Pseudomonas solanacearum</name>
    <dbReference type="NCBI Taxonomy" id="305"/>
    <lineage>
        <taxon>Bacteria</taxon>
        <taxon>Pseudomonadati</taxon>
        <taxon>Pseudomonadota</taxon>
        <taxon>Betaproteobacteria</taxon>
        <taxon>Burkholderiales</taxon>
        <taxon>Burkholderiaceae</taxon>
        <taxon>Ralstonia</taxon>
        <taxon>Ralstonia solanacearum species complex</taxon>
    </lineage>
</organism>
<reference evidence="2" key="1">
    <citation type="submission" date="2015-10" db="EMBL/GenBank/DDBJ databases">
        <authorList>
            <person name="Gilbert D.G."/>
        </authorList>
    </citation>
    <scope>NUCLEOTIDE SEQUENCE</scope>
    <source>
        <strain evidence="2">Phyl III-seqv23</strain>
    </source>
</reference>
<dbReference type="EMBL" id="LN899825">
    <property type="protein sequence ID" value="CUV37100.1"/>
    <property type="molecule type" value="Genomic_DNA"/>
</dbReference>
<proteinExistence type="predicted"/>
<keyword evidence="1" id="KW-0812">Transmembrane</keyword>
<accession>A0A0S4VRB0</accession>
<evidence type="ECO:0008006" key="3">
    <source>
        <dbReference type="Google" id="ProtNLM"/>
    </source>
</evidence>
<gene>
    <name evidence="2" type="ORF">TD1301_v1_2770001</name>
</gene>
<evidence type="ECO:0000256" key="1">
    <source>
        <dbReference type="SAM" id="Phobius"/>
    </source>
</evidence>
<feature type="transmembrane region" description="Helical" evidence="1">
    <location>
        <begin position="46"/>
        <end position="63"/>
    </location>
</feature>
<name>A0A0S4VRB0_RALSL</name>
<keyword evidence="1" id="KW-0472">Membrane</keyword>
<dbReference type="AlphaFoldDB" id="A0A0S4VRB0"/>
<evidence type="ECO:0000313" key="2">
    <source>
        <dbReference type="EMBL" id="CUV37100.1"/>
    </source>
</evidence>
<sequence>MVNVAHQLGGALRLGLLVLVFASVAPPTAQDSAALAHRISAVMDVGALLLGLALLVSWAFIVLPSRAAQSQPQEALS</sequence>
<protein>
    <recommendedName>
        <fullName evidence="3">Transmembrane protein</fullName>
    </recommendedName>
</protein>
<keyword evidence="1" id="KW-1133">Transmembrane helix</keyword>